<protein>
    <submittedName>
        <fullName evidence="1">Uncharacterized protein</fullName>
    </submittedName>
</protein>
<name>A0A5E5BYV2_9BURK</name>
<accession>A0A5E5BYV2</accession>
<dbReference type="RefSeq" id="WP_246174908.1">
    <property type="nucleotide sequence ID" value="NZ_CABPST010000015.1"/>
</dbReference>
<sequence length="244" mass="27443">MSSIIPRMVRERPILFSAPMVRAILDGTKTQTRRVLKKQPIVSQRNPPYYSDVEPGDLFICPDMLPTGPDRLSVIAECTSPGTYHCMGQTTFAEKHSPYGVAGDRLWVRETWQHSNHPLGPYDDDCLVFYRADYLDDPHGPDGEKSPEGKYRNWRPSIHMPRTAARTLLDVTGVRIERLNSISDQDCIAEGIGLTGGAEGVLLTGDLLESLPRAHFRQLWESISGPGSWDANPWVWVVEFQRAL</sequence>
<dbReference type="EMBL" id="CABPST010000015">
    <property type="protein sequence ID" value="VVE90302.1"/>
    <property type="molecule type" value="Genomic_DNA"/>
</dbReference>
<dbReference type="Proteomes" id="UP000382040">
    <property type="component" value="Unassembled WGS sequence"/>
</dbReference>
<evidence type="ECO:0000313" key="2">
    <source>
        <dbReference type="Proteomes" id="UP000382040"/>
    </source>
</evidence>
<gene>
    <name evidence="1" type="ORF">PBR20603_04284</name>
</gene>
<evidence type="ECO:0000313" key="1">
    <source>
        <dbReference type="EMBL" id="VVE90302.1"/>
    </source>
</evidence>
<organism evidence="1 2">
    <name type="scientific">Pandoraea bronchicola</name>
    <dbReference type="NCBI Taxonomy" id="2508287"/>
    <lineage>
        <taxon>Bacteria</taxon>
        <taxon>Pseudomonadati</taxon>
        <taxon>Pseudomonadota</taxon>
        <taxon>Betaproteobacteria</taxon>
        <taxon>Burkholderiales</taxon>
        <taxon>Burkholderiaceae</taxon>
        <taxon>Pandoraea</taxon>
    </lineage>
</organism>
<reference evidence="1 2" key="1">
    <citation type="submission" date="2019-08" db="EMBL/GenBank/DDBJ databases">
        <authorList>
            <person name="Peeters C."/>
        </authorList>
    </citation>
    <scope>NUCLEOTIDE SEQUENCE [LARGE SCALE GENOMIC DNA]</scope>
    <source>
        <strain evidence="1 2">LMG 20603</strain>
    </source>
</reference>
<dbReference type="AlphaFoldDB" id="A0A5E5BYV2"/>
<keyword evidence="2" id="KW-1185">Reference proteome</keyword>
<proteinExistence type="predicted"/>